<dbReference type="GO" id="GO:0006574">
    <property type="term" value="P:L-valine catabolic process"/>
    <property type="evidence" value="ECO:0007669"/>
    <property type="project" value="TreeGrafter"/>
</dbReference>
<name>A0A1W1YAI1_9BURK</name>
<dbReference type="EMBL" id="FWXJ01000002">
    <property type="protein sequence ID" value="SMC33182.1"/>
    <property type="molecule type" value="Genomic_DNA"/>
</dbReference>
<dbReference type="Proteomes" id="UP000192708">
    <property type="component" value="Unassembled WGS sequence"/>
</dbReference>
<dbReference type="Pfam" id="PF16113">
    <property type="entry name" value="ECH_2"/>
    <property type="match status" value="1"/>
</dbReference>
<gene>
    <name evidence="5" type="ORF">SAMN06296008_102180</name>
</gene>
<dbReference type="EC" id="3.1.2.4" evidence="2"/>
<sequence length="356" mass="39941">MSDVLIEKRHGVGVITLNRPQALNAINLEMVRTMFTTLKLWEQDEDVKAVLVRGAGERAFCAGGDIRTVYESLVDGRSDHMTFFAEEFELNQYIYQYPKPYIALMTGYVMGGGMGISQGASFRVVTPRSKISMPEVGIGYFPDVGGSYFLSRCPNTLGLYLGITGVIASGEDAVYANLADWVLADEQVDDFVLGLETLFGNLVSPSSVSSYEILNQYLKQCNAREKSSNSHLEKTEGMIAKHFSHLTIQEIISSLESEGDPAFLEWVEKTLGKMRKQSPLSMVTTQRLVQLGRTKSMEECFEMEYALLGEWMVHGDFIEGVRALIIDKDNQPKWRYTLDQVSTERVNNLFVKVKQS</sequence>
<dbReference type="PANTHER" id="PTHR43176">
    <property type="entry name" value="3-HYDROXYISOBUTYRYL-COA HYDROLASE-RELATED"/>
    <property type="match status" value="1"/>
</dbReference>
<dbReference type="InterPro" id="IPR032259">
    <property type="entry name" value="HIBYL-CoA-H"/>
</dbReference>
<keyword evidence="3" id="KW-0378">Hydrolase</keyword>
<dbReference type="RefSeq" id="WP_084282506.1">
    <property type="nucleotide sequence ID" value="NZ_FWXJ01000002.1"/>
</dbReference>
<evidence type="ECO:0000256" key="2">
    <source>
        <dbReference type="ARBA" id="ARBA00011915"/>
    </source>
</evidence>
<dbReference type="NCBIfam" id="NF004127">
    <property type="entry name" value="PRK05617.1"/>
    <property type="match status" value="1"/>
</dbReference>
<evidence type="ECO:0000256" key="1">
    <source>
        <dbReference type="ARBA" id="ARBA00001709"/>
    </source>
</evidence>
<feature type="domain" description="Enoyl-CoA hydratase/isomerase" evidence="4">
    <location>
        <begin position="12"/>
        <end position="350"/>
    </location>
</feature>
<evidence type="ECO:0000256" key="3">
    <source>
        <dbReference type="ARBA" id="ARBA00022801"/>
    </source>
</evidence>
<organism evidence="5 6">
    <name type="scientific">Polynucleobacter kasalickyi</name>
    <dbReference type="NCBI Taxonomy" id="1938817"/>
    <lineage>
        <taxon>Bacteria</taxon>
        <taxon>Pseudomonadati</taxon>
        <taxon>Pseudomonadota</taxon>
        <taxon>Betaproteobacteria</taxon>
        <taxon>Burkholderiales</taxon>
        <taxon>Burkholderiaceae</taxon>
        <taxon>Polynucleobacter</taxon>
    </lineage>
</organism>
<dbReference type="InterPro" id="IPR029045">
    <property type="entry name" value="ClpP/crotonase-like_dom_sf"/>
</dbReference>
<proteinExistence type="predicted"/>
<dbReference type="InterPro" id="IPR045004">
    <property type="entry name" value="ECH_dom"/>
</dbReference>
<dbReference type="OrthoDB" id="9790967at2"/>
<evidence type="ECO:0000259" key="4">
    <source>
        <dbReference type="Pfam" id="PF16113"/>
    </source>
</evidence>
<accession>A0A1W1YAI1</accession>
<dbReference type="AlphaFoldDB" id="A0A1W1YAI1"/>
<dbReference type="GO" id="GO:0003860">
    <property type="term" value="F:3-hydroxyisobutyryl-CoA hydrolase activity"/>
    <property type="evidence" value="ECO:0007669"/>
    <property type="project" value="UniProtKB-EC"/>
</dbReference>
<reference evidence="5 6" key="1">
    <citation type="submission" date="2017-04" db="EMBL/GenBank/DDBJ databases">
        <authorList>
            <person name="Afonso C.L."/>
            <person name="Miller P.J."/>
            <person name="Scott M.A."/>
            <person name="Spackman E."/>
            <person name="Goraichik I."/>
            <person name="Dimitrov K.M."/>
            <person name="Suarez D.L."/>
            <person name="Swayne D.E."/>
        </authorList>
    </citation>
    <scope>NUCLEOTIDE SEQUENCE [LARGE SCALE GENOMIC DNA]</scope>
    <source>
        <strain evidence="5 6">VK13</strain>
    </source>
</reference>
<evidence type="ECO:0000313" key="5">
    <source>
        <dbReference type="EMBL" id="SMC33182.1"/>
    </source>
</evidence>
<dbReference type="STRING" id="1938817.SAMN06296008_102180"/>
<dbReference type="Gene3D" id="3.90.226.10">
    <property type="entry name" value="2-enoyl-CoA Hydratase, Chain A, domain 1"/>
    <property type="match status" value="1"/>
</dbReference>
<comment type="catalytic activity">
    <reaction evidence="1">
        <text>3-hydroxy-2-methylpropanoyl-CoA + H2O = 3-hydroxy-2-methylpropanoate + CoA + H(+)</text>
        <dbReference type="Rhea" id="RHEA:20888"/>
        <dbReference type="ChEBI" id="CHEBI:11805"/>
        <dbReference type="ChEBI" id="CHEBI:15377"/>
        <dbReference type="ChEBI" id="CHEBI:15378"/>
        <dbReference type="ChEBI" id="CHEBI:57287"/>
        <dbReference type="ChEBI" id="CHEBI:57340"/>
        <dbReference type="EC" id="3.1.2.4"/>
    </reaction>
</comment>
<evidence type="ECO:0000313" key="6">
    <source>
        <dbReference type="Proteomes" id="UP000192708"/>
    </source>
</evidence>
<keyword evidence="6" id="KW-1185">Reference proteome</keyword>
<dbReference type="SUPFAM" id="SSF52096">
    <property type="entry name" value="ClpP/crotonase"/>
    <property type="match status" value="1"/>
</dbReference>
<protein>
    <recommendedName>
        <fullName evidence="2">3-hydroxyisobutyryl-CoA hydrolase</fullName>
        <ecNumber evidence="2">3.1.2.4</ecNumber>
    </recommendedName>
</protein>
<dbReference type="PANTHER" id="PTHR43176:SF3">
    <property type="entry name" value="3-HYDROXYISOBUTYRYL-COA HYDROLASE, MITOCHONDRIAL"/>
    <property type="match status" value="1"/>
</dbReference>
<dbReference type="CDD" id="cd06558">
    <property type="entry name" value="crotonase-like"/>
    <property type="match status" value="1"/>
</dbReference>